<dbReference type="Gene3D" id="3.30.1120.90">
    <property type="entry name" value="Nucleosome assembly protein"/>
    <property type="match status" value="1"/>
</dbReference>
<evidence type="ECO:0000256" key="1">
    <source>
        <dbReference type="ARBA" id="ARBA00009947"/>
    </source>
</evidence>
<name>A0A0V1G4H5_TRIPS</name>
<protein>
    <submittedName>
        <fullName evidence="3">Nucleosome assembly protein 1-like 4</fullName>
    </submittedName>
</protein>
<dbReference type="AlphaFoldDB" id="A0A0V1G4H5"/>
<dbReference type="InterPro" id="IPR002164">
    <property type="entry name" value="NAP_family"/>
</dbReference>
<organism evidence="3 4">
    <name type="scientific">Trichinella pseudospiralis</name>
    <name type="common">Parasitic roundworm</name>
    <dbReference type="NCBI Taxonomy" id="6337"/>
    <lineage>
        <taxon>Eukaryota</taxon>
        <taxon>Metazoa</taxon>
        <taxon>Ecdysozoa</taxon>
        <taxon>Nematoda</taxon>
        <taxon>Enoplea</taxon>
        <taxon>Dorylaimia</taxon>
        <taxon>Trichinellida</taxon>
        <taxon>Trichinellidae</taxon>
        <taxon>Trichinella</taxon>
    </lineage>
</organism>
<sequence>MSDANESSPEVTDLGSITASVSSGVDRQVVSLMDLLSLRIDIEAEFCRKLHELEWSYENKIQEIRKKRSLIIRGAIKAVDLQSCKIAVVIDEKFDDDVSEVCDQSEIKNFWLTAMRNSKTLSRMIFSHDEPILSHLMDITVHLTKDPMGFVLCFFFNQNPYFTNPVLKKEYFLKCAVNPDYPYEFQGPEVVGCKGCNIRWKKGKNVTVETVKRRGRKKRKGGYKHEKRSSFFKFFELNTLTKDVVFSREAKFALADFAIGQYFRNSFIPRAIQYYCAEVEDDSDDEILSVFDDSDDSDDSVTY</sequence>
<dbReference type="Proteomes" id="UP000054995">
    <property type="component" value="Unassembled WGS sequence"/>
</dbReference>
<comment type="caution">
    <text evidence="3">The sequence shown here is derived from an EMBL/GenBank/DDBJ whole genome shotgun (WGS) entry which is preliminary data.</text>
</comment>
<evidence type="ECO:0000313" key="4">
    <source>
        <dbReference type="Proteomes" id="UP000054995"/>
    </source>
</evidence>
<dbReference type="PANTHER" id="PTHR11875">
    <property type="entry name" value="TESTIS-SPECIFIC Y-ENCODED PROTEIN"/>
    <property type="match status" value="1"/>
</dbReference>
<gene>
    <name evidence="3" type="primary">Nap1l4</name>
    <name evidence="3" type="ORF">T4D_2684</name>
</gene>
<evidence type="ECO:0000256" key="2">
    <source>
        <dbReference type="RuleBase" id="RU003876"/>
    </source>
</evidence>
<dbReference type="SUPFAM" id="SSF143113">
    <property type="entry name" value="NAP-like"/>
    <property type="match status" value="1"/>
</dbReference>
<dbReference type="InterPro" id="IPR037231">
    <property type="entry name" value="NAP-like_sf"/>
</dbReference>
<keyword evidence="4" id="KW-1185">Reference proteome</keyword>
<accession>A0A0V1G4H5</accession>
<dbReference type="OrthoDB" id="27325at2759"/>
<dbReference type="GO" id="GO:0005634">
    <property type="term" value="C:nucleus"/>
    <property type="evidence" value="ECO:0007669"/>
    <property type="project" value="InterPro"/>
</dbReference>
<dbReference type="EMBL" id="JYDT01000003">
    <property type="protein sequence ID" value="KRY93177.1"/>
    <property type="molecule type" value="Genomic_DNA"/>
</dbReference>
<dbReference type="GO" id="GO:0006334">
    <property type="term" value="P:nucleosome assembly"/>
    <property type="evidence" value="ECO:0007669"/>
    <property type="project" value="InterPro"/>
</dbReference>
<proteinExistence type="inferred from homology"/>
<evidence type="ECO:0000313" key="3">
    <source>
        <dbReference type="EMBL" id="KRY93177.1"/>
    </source>
</evidence>
<dbReference type="Pfam" id="PF00956">
    <property type="entry name" value="NAP"/>
    <property type="match status" value="1"/>
</dbReference>
<comment type="similarity">
    <text evidence="1 2">Belongs to the nucleosome assembly protein (NAP) family.</text>
</comment>
<reference evidence="3 4" key="1">
    <citation type="submission" date="2015-01" db="EMBL/GenBank/DDBJ databases">
        <title>Evolution of Trichinella species and genotypes.</title>
        <authorList>
            <person name="Korhonen P.K."/>
            <person name="Edoardo P."/>
            <person name="Giuseppe L.R."/>
            <person name="Gasser R.B."/>
        </authorList>
    </citation>
    <scope>NUCLEOTIDE SEQUENCE [LARGE SCALE GENOMIC DNA]</scope>
    <source>
        <strain evidence="3">ISS470</strain>
    </source>
</reference>